<keyword evidence="2" id="KW-1185">Reference proteome</keyword>
<dbReference type="AlphaFoldDB" id="A0A7W8NCX8"/>
<accession>A0A7W8NCX8</accession>
<evidence type="ECO:0000313" key="2">
    <source>
        <dbReference type="Proteomes" id="UP000552709"/>
    </source>
</evidence>
<name>A0A7W8NCX8_9DEIO</name>
<sequence>MRVINASGQSVTVAVRGATTQTLNIDRIWAVNQDFGPGTLHFRMKLPDQSEVSTALA</sequence>
<protein>
    <submittedName>
        <fullName evidence="1">Uncharacterized protein</fullName>
    </submittedName>
</protein>
<proteinExistence type="predicted"/>
<organism evidence="1 2">
    <name type="scientific">Deinococcus humi</name>
    <dbReference type="NCBI Taxonomy" id="662880"/>
    <lineage>
        <taxon>Bacteria</taxon>
        <taxon>Thermotogati</taxon>
        <taxon>Deinococcota</taxon>
        <taxon>Deinococci</taxon>
        <taxon>Deinococcales</taxon>
        <taxon>Deinococcaceae</taxon>
        <taxon>Deinococcus</taxon>
    </lineage>
</organism>
<dbReference type="EMBL" id="JACHFL010000001">
    <property type="protein sequence ID" value="MBB5361020.1"/>
    <property type="molecule type" value="Genomic_DNA"/>
</dbReference>
<gene>
    <name evidence="1" type="ORF">HNQ08_000091</name>
</gene>
<dbReference type="Proteomes" id="UP000552709">
    <property type="component" value="Unassembled WGS sequence"/>
</dbReference>
<reference evidence="1 2" key="1">
    <citation type="submission" date="2020-08" db="EMBL/GenBank/DDBJ databases">
        <title>Genomic Encyclopedia of Type Strains, Phase IV (KMG-IV): sequencing the most valuable type-strain genomes for metagenomic binning, comparative biology and taxonomic classification.</title>
        <authorList>
            <person name="Goeker M."/>
        </authorList>
    </citation>
    <scope>NUCLEOTIDE SEQUENCE [LARGE SCALE GENOMIC DNA]</scope>
    <source>
        <strain evidence="1 2">DSM 27939</strain>
    </source>
</reference>
<evidence type="ECO:0000313" key="1">
    <source>
        <dbReference type="EMBL" id="MBB5361020.1"/>
    </source>
</evidence>
<comment type="caution">
    <text evidence="1">The sequence shown here is derived from an EMBL/GenBank/DDBJ whole genome shotgun (WGS) entry which is preliminary data.</text>
</comment>
<dbReference type="RefSeq" id="WP_184126987.1">
    <property type="nucleotide sequence ID" value="NZ_JACHFL010000001.1"/>
</dbReference>